<dbReference type="PRINTS" id="PR00385">
    <property type="entry name" value="P450"/>
</dbReference>
<dbReference type="GO" id="GO:0016705">
    <property type="term" value="F:oxidoreductase activity, acting on paired donors, with incorporation or reduction of molecular oxygen"/>
    <property type="evidence" value="ECO:0007669"/>
    <property type="project" value="InterPro"/>
</dbReference>
<gene>
    <name evidence="8" type="ORF">BD410DRAFT_734064</name>
</gene>
<evidence type="ECO:0000256" key="4">
    <source>
        <dbReference type="ARBA" id="ARBA00023002"/>
    </source>
</evidence>
<keyword evidence="5 6" id="KW-0408">Iron</keyword>
<dbReference type="Gene3D" id="1.10.630.10">
    <property type="entry name" value="Cytochrome P450"/>
    <property type="match status" value="1"/>
</dbReference>
<keyword evidence="4 7" id="KW-0560">Oxidoreductase</keyword>
<dbReference type="Proteomes" id="UP000294933">
    <property type="component" value="Unassembled WGS sequence"/>
</dbReference>
<dbReference type="PANTHER" id="PTHR46206">
    <property type="entry name" value="CYTOCHROME P450"/>
    <property type="match status" value="1"/>
</dbReference>
<keyword evidence="7" id="KW-0503">Monooxygenase</keyword>
<name>A0A4Y7PJ61_9AGAM</name>
<dbReference type="GO" id="GO:0004497">
    <property type="term" value="F:monooxygenase activity"/>
    <property type="evidence" value="ECO:0007669"/>
    <property type="project" value="UniProtKB-KW"/>
</dbReference>
<protein>
    <submittedName>
        <fullName evidence="8">Cytochrome P450</fullName>
    </submittedName>
</protein>
<dbReference type="VEuPathDB" id="FungiDB:BD410DRAFT_734064"/>
<dbReference type="InterPro" id="IPR002403">
    <property type="entry name" value="Cyt_P450_E_grp-IV"/>
</dbReference>
<evidence type="ECO:0000256" key="3">
    <source>
        <dbReference type="ARBA" id="ARBA00022723"/>
    </source>
</evidence>
<keyword evidence="9" id="KW-1185">Reference proteome</keyword>
<keyword evidence="3 6" id="KW-0479">Metal-binding</keyword>
<dbReference type="OrthoDB" id="1844152at2759"/>
<evidence type="ECO:0000256" key="2">
    <source>
        <dbReference type="ARBA" id="ARBA00010617"/>
    </source>
</evidence>
<evidence type="ECO:0000313" key="8">
    <source>
        <dbReference type="EMBL" id="TDL14450.1"/>
    </source>
</evidence>
<sequence length="486" mass="55045">MFSSCDWFTGSARFKPSEQVKLPIVGSSGNFTSYFGAMKWISKANSILHEGYTKHKNRAFKIAQLDRWRVIISGQELIEELRKAPDDNMSLEEALGEVLKYSLGQQLLDNTYHIHVLRTQLTRNLDSVFPDVKDEIMTAFEEIIPSSDNWVSVNALETFMKIVTRVSNRVFVGLPVCRDPEYIRLNMEYTKQVVKVAILVALTPCFLRPLVGRLFSPVNSGVSCAMKHLGPMIDDRVRKYALHGSAYPNKQNDLLSWLIEKAQGSEQEARNICIRVLAVNMAAIHTTSMTFTHAMFHLASKRQFIAPMREEVENVIKQDGWTKTAMSKLHKVDSFLKETLRFTGLSSLSISQIALQDYTFSDGTFIPKGTMVSAAAGAIHHDKGVYENANTFDGFRFSGFREQDGENLKHQMVSTSHDYLSFGHGRHACPGRFFAANELKAMLAHVLLTYDFRMEIDGIRPLDTGIFANTLPDPKARMLFRRRIVQ</sequence>
<dbReference type="InterPro" id="IPR001128">
    <property type="entry name" value="Cyt_P450"/>
</dbReference>
<dbReference type="InterPro" id="IPR036396">
    <property type="entry name" value="Cyt_P450_sf"/>
</dbReference>
<dbReference type="EMBL" id="ML170337">
    <property type="protein sequence ID" value="TDL14450.1"/>
    <property type="molecule type" value="Genomic_DNA"/>
</dbReference>
<accession>A0A4Y7PJ61</accession>
<evidence type="ECO:0000256" key="5">
    <source>
        <dbReference type="ARBA" id="ARBA00023004"/>
    </source>
</evidence>
<dbReference type="PROSITE" id="PS00086">
    <property type="entry name" value="CYTOCHROME_P450"/>
    <property type="match status" value="1"/>
</dbReference>
<dbReference type="SUPFAM" id="SSF48264">
    <property type="entry name" value="Cytochrome P450"/>
    <property type="match status" value="1"/>
</dbReference>
<dbReference type="Pfam" id="PF00067">
    <property type="entry name" value="p450"/>
    <property type="match status" value="1"/>
</dbReference>
<dbReference type="PRINTS" id="PR00465">
    <property type="entry name" value="EP450IV"/>
</dbReference>
<evidence type="ECO:0000313" key="9">
    <source>
        <dbReference type="Proteomes" id="UP000294933"/>
    </source>
</evidence>
<keyword evidence="6 7" id="KW-0349">Heme</keyword>
<dbReference type="InterPro" id="IPR017972">
    <property type="entry name" value="Cyt_P450_CS"/>
</dbReference>
<dbReference type="GO" id="GO:0005506">
    <property type="term" value="F:iron ion binding"/>
    <property type="evidence" value="ECO:0007669"/>
    <property type="project" value="InterPro"/>
</dbReference>
<dbReference type="AlphaFoldDB" id="A0A4Y7PJ61"/>
<evidence type="ECO:0000256" key="6">
    <source>
        <dbReference type="PIRSR" id="PIRSR602403-1"/>
    </source>
</evidence>
<dbReference type="GO" id="GO:0020037">
    <property type="term" value="F:heme binding"/>
    <property type="evidence" value="ECO:0007669"/>
    <property type="project" value="InterPro"/>
</dbReference>
<dbReference type="STRING" id="50990.A0A4Y7PJ61"/>
<organism evidence="8 9">
    <name type="scientific">Rickenella mellea</name>
    <dbReference type="NCBI Taxonomy" id="50990"/>
    <lineage>
        <taxon>Eukaryota</taxon>
        <taxon>Fungi</taxon>
        <taxon>Dikarya</taxon>
        <taxon>Basidiomycota</taxon>
        <taxon>Agaricomycotina</taxon>
        <taxon>Agaricomycetes</taxon>
        <taxon>Hymenochaetales</taxon>
        <taxon>Rickenellaceae</taxon>
        <taxon>Rickenella</taxon>
    </lineage>
</organism>
<proteinExistence type="inferred from homology"/>
<evidence type="ECO:0000256" key="1">
    <source>
        <dbReference type="ARBA" id="ARBA00001971"/>
    </source>
</evidence>
<feature type="binding site" description="axial binding residue" evidence="6">
    <location>
        <position position="429"/>
    </location>
    <ligand>
        <name>heme</name>
        <dbReference type="ChEBI" id="CHEBI:30413"/>
    </ligand>
    <ligandPart>
        <name>Fe</name>
        <dbReference type="ChEBI" id="CHEBI:18248"/>
    </ligandPart>
</feature>
<evidence type="ECO:0000256" key="7">
    <source>
        <dbReference type="RuleBase" id="RU000461"/>
    </source>
</evidence>
<comment type="similarity">
    <text evidence="2 7">Belongs to the cytochrome P450 family.</text>
</comment>
<comment type="cofactor">
    <cofactor evidence="1 6">
        <name>heme</name>
        <dbReference type="ChEBI" id="CHEBI:30413"/>
    </cofactor>
</comment>
<dbReference type="CDD" id="cd11041">
    <property type="entry name" value="CYP503A1-like"/>
    <property type="match status" value="1"/>
</dbReference>
<reference evidence="8 9" key="1">
    <citation type="submission" date="2018-06" db="EMBL/GenBank/DDBJ databases">
        <title>A transcriptomic atlas of mushroom development highlights an independent origin of complex multicellularity.</title>
        <authorList>
            <consortium name="DOE Joint Genome Institute"/>
            <person name="Krizsan K."/>
            <person name="Almasi E."/>
            <person name="Merenyi Z."/>
            <person name="Sahu N."/>
            <person name="Viragh M."/>
            <person name="Koszo T."/>
            <person name="Mondo S."/>
            <person name="Kiss B."/>
            <person name="Balint B."/>
            <person name="Kues U."/>
            <person name="Barry K."/>
            <person name="Hegedus J.C."/>
            <person name="Henrissat B."/>
            <person name="Johnson J."/>
            <person name="Lipzen A."/>
            <person name="Ohm R."/>
            <person name="Nagy I."/>
            <person name="Pangilinan J."/>
            <person name="Yan J."/>
            <person name="Xiong Y."/>
            <person name="Grigoriev I.V."/>
            <person name="Hibbett D.S."/>
            <person name="Nagy L.G."/>
        </authorList>
    </citation>
    <scope>NUCLEOTIDE SEQUENCE [LARGE SCALE GENOMIC DNA]</scope>
    <source>
        <strain evidence="8 9">SZMC22713</strain>
    </source>
</reference>